<organism evidence="3 4">
    <name type="scientific">Marinoscillum furvescens DSM 4134</name>
    <dbReference type="NCBI Taxonomy" id="1122208"/>
    <lineage>
        <taxon>Bacteria</taxon>
        <taxon>Pseudomonadati</taxon>
        <taxon>Bacteroidota</taxon>
        <taxon>Cytophagia</taxon>
        <taxon>Cytophagales</taxon>
        <taxon>Reichenbachiellaceae</taxon>
        <taxon>Marinoscillum</taxon>
    </lineage>
</organism>
<dbReference type="Pfam" id="PF01648">
    <property type="entry name" value="ACPS"/>
    <property type="match status" value="1"/>
</dbReference>
<evidence type="ECO:0000256" key="1">
    <source>
        <dbReference type="ARBA" id="ARBA00022679"/>
    </source>
</evidence>
<dbReference type="GO" id="GO:0008897">
    <property type="term" value="F:holo-[acyl-carrier-protein] synthase activity"/>
    <property type="evidence" value="ECO:0007669"/>
    <property type="project" value="InterPro"/>
</dbReference>
<dbReference type="SUPFAM" id="SSF56214">
    <property type="entry name" value="4'-phosphopantetheinyl transferase"/>
    <property type="match status" value="1"/>
</dbReference>
<evidence type="ECO:0000313" key="4">
    <source>
        <dbReference type="Proteomes" id="UP000256779"/>
    </source>
</evidence>
<gene>
    <name evidence="3" type="ORF">C7460_111154</name>
</gene>
<dbReference type="Gene3D" id="3.90.470.20">
    <property type="entry name" value="4'-phosphopantetheinyl transferase domain"/>
    <property type="match status" value="1"/>
</dbReference>
<dbReference type="EMBL" id="QREG01000011">
    <property type="protein sequence ID" value="RED98012.1"/>
    <property type="molecule type" value="Genomic_DNA"/>
</dbReference>
<keyword evidence="1 3" id="KW-0808">Transferase</keyword>
<dbReference type="GO" id="GO:0000287">
    <property type="term" value="F:magnesium ion binding"/>
    <property type="evidence" value="ECO:0007669"/>
    <property type="project" value="InterPro"/>
</dbReference>
<evidence type="ECO:0000259" key="2">
    <source>
        <dbReference type="Pfam" id="PF01648"/>
    </source>
</evidence>
<dbReference type="OrthoDB" id="663853at2"/>
<dbReference type="RefSeq" id="WP_115868533.1">
    <property type="nucleotide sequence ID" value="NZ_QREG01000011.1"/>
</dbReference>
<feature type="domain" description="4'-phosphopantetheinyl transferase" evidence="2">
    <location>
        <begin position="2"/>
        <end position="84"/>
    </location>
</feature>
<sequence>MIGIDLNDLSDPLLKERDENALRLITHPEDDFLNLPDFFWYLWTAKESVFKAKRDLASFSPKEIPISFNQNSTEKVSFKSGKYAGVVTRDQQLIYSVASHESTSPLYQVFERATNDESKEVRDSLIHYLQKNLNIESEIIRDGNGLPILSHQEIPVSFTHHHRFLGFAIPNFI</sequence>
<dbReference type="AlphaFoldDB" id="A0A3D9L268"/>
<reference evidence="3 4" key="1">
    <citation type="submission" date="2018-07" db="EMBL/GenBank/DDBJ databases">
        <title>Genomic Encyclopedia of Type Strains, Phase IV (KMG-IV): sequencing the most valuable type-strain genomes for metagenomic binning, comparative biology and taxonomic classification.</title>
        <authorList>
            <person name="Goeker M."/>
        </authorList>
    </citation>
    <scope>NUCLEOTIDE SEQUENCE [LARGE SCALE GENOMIC DNA]</scope>
    <source>
        <strain evidence="3 4">DSM 4134</strain>
    </source>
</reference>
<comment type="caution">
    <text evidence="3">The sequence shown here is derived from an EMBL/GenBank/DDBJ whole genome shotgun (WGS) entry which is preliminary data.</text>
</comment>
<evidence type="ECO:0000313" key="3">
    <source>
        <dbReference type="EMBL" id="RED98012.1"/>
    </source>
</evidence>
<dbReference type="InterPro" id="IPR008278">
    <property type="entry name" value="4-PPantetheinyl_Trfase_dom"/>
</dbReference>
<proteinExistence type="predicted"/>
<dbReference type="InterPro" id="IPR037143">
    <property type="entry name" value="4-PPantetheinyl_Trfase_dom_sf"/>
</dbReference>
<dbReference type="Proteomes" id="UP000256779">
    <property type="component" value="Unassembled WGS sequence"/>
</dbReference>
<protein>
    <submittedName>
        <fullName evidence="3">4'-phosphopantetheinyl transferase superfamily protein</fullName>
    </submittedName>
</protein>
<keyword evidence="4" id="KW-1185">Reference proteome</keyword>
<name>A0A3D9L268_MARFU</name>
<accession>A0A3D9L268</accession>